<evidence type="ECO:0000256" key="1">
    <source>
        <dbReference type="SAM" id="MobiDB-lite"/>
    </source>
</evidence>
<accession>A0A1R1I8A6</accession>
<feature type="region of interest" description="Disordered" evidence="1">
    <location>
        <begin position="247"/>
        <end position="292"/>
    </location>
</feature>
<sequence>MDLGHLLQPIKSERGHCGEDLIFSTDFDEIQEARRFDDPSLSQGEWITSVKDADWNTVIRICDSLLTSRTKDLRLAAWMTEAMGKTHGLGGLANGYTLLAELCEKFWQDIHPQSDDDDQEARIGVLDWLVNQSARLIRETALTKSIKGNFSCIDQESARTTARNLELNPQLADEVIRSGCVTQELFDAALKDTPTRHFVEGINAAEQLKAAVSRLQLVLERQLGENAPAFGHTFDTLDDLSRFFRRYAGNQSGNPQPDTKADTGHTSAQTGRLEPSIGDPGPESAGGPVRSREHAIRQLNEIAAFFKRTEPHSPVAYLAEKAARWGGMPLHVWLRSVIKDDTALSSMEELLGVEREFQDQAGAGS</sequence>
<gene>
    <name evidence="3" type="ORF">BJN45_07040</name>
</gene>
<dbReference type="OrthoDB" id="9771118at2"/>
<dbReference type="EMBL" id="MTHD01000002">
    <property type="protein sequence ID" value="OMG54914.1"/>
    <property type="molecule type" value="Genomic_DNA"/>
</dbReference>
<reference evidence="3 4" key="1">
    <citation type="submission" date="2016-10" db="EMBL/GenBank/DDBJ databases">
        <title>Alkaliphiles isolated from bioreactors.</title>
        <authorList>
            <person name="Salah Z."/>
            <person name="Rout S.P."/>
            <person name="Humphreys P.N."/>
        </authorList>
    </citation>
    <scope>NUCLEOTIDE SEQUENCE [LARGE SCALE GENOMIC DNA]</scope>
    <source>
        <strain evidence="3 4">ZS02</strain>
    </source>
</reference>
<dbReference type="InterPro" id="IPR017740">
    <property type="entry name" value="TssA-like"/>
</dbReference>
<dbReference type="AlphaFoldDB" id="A0A1R1I8A6"/>
<evidence type="ECO:0000259" key="2">
    <source>
        <dbReference type="Pfam" id="PF06812"/>
    </source>
</evidence>
<dbReference type="PANTHER" id="PTHR37951:SF1">
    <property type="entry name" value="TYPE VI SECRETION SYSTEM COMPONENT TSSA1"/>
    <property type="match status" value="1"/>
</dbReference>
<dbReference type="Pfam" id="PF06812">
    <property type="entry name" value="ImpA_N"/>
    <property type="match status" value="1"/>
</dbReference>
<name>A0A1R1I8A6_9RHOO</name>
<dbReference type="PANTHER" id="PTHR37951">
    <property type="entry name" value="CYTOPLASMIC PROTEIN-RELATED"/>
    <property type="match status" value="1"/>
</dbReference>
<dbReference type="Proteomes" id="UP000187526">
    <property type="component" value="Unassembled WGS sequence"/>
</dbReference>
<protein>
    <recommendedName>
        <fullName evidence="2">ImpA N-terminal domain-containing protein</fullName>
    </recommendedName>
</protein>
<keyword evidence="4" id="KW-1185">Reference proteome</keyword>
<dbReference type="InterPro" id="IPR010657">
    <property type="entry name" value="ImpA_N"/>
</dbReference>
<dbReference type="RefSeq" id="WP_076093434.1">
    <property type="nucleotide sequence ID" value="NZ_MTHD01000002.1"/>
</dbReference>
<evidence type="ECO:0000313" key="4">
    <source>
        <dbReference type="Proteomes" id="UP000187526"/>
    </source>
</evidence>
<comment type="caution">
    <text evidence="3">The sequence shown here is derived from an EMBL/GenBank/DDBJ whole genome shotgun (WGS) entry which is preliminary data.</text>
</comment>
<organism evidence="3 4">
    <name type="scientific">Azonexus hydrophilus</name>
    <dbReference type="NCBI Taxonomy" id="418702"/>
    <lineage>
        <taxon>Bacteria</taxon>
        <taxon>Pseudomonadati</taxon>
        <taxon>Pseudomonadota</taxon>
        <taxon>Betaproteobacteria</taxon>
        <taxon>Rhodocyclales</taxon>
        <taxon>Azonexaceae</taxon>
        <taxon>Azonexus</taxon>
    </lineage>
</organism>
<evidence type="ECO:0000313" key="3">
    <source>
        <dbReference type="EMBL" id="OMG54914.1"/>
    </source>
</evidence>
<dbReference type="STRING" id="418702.BJN45_07040"/>
<feature type="domain" description="ImpA N-terminal" evidence="2">
    <location>
        <begin position="8"/>
        <end position="130"/>
    </location>
</feature>
<dbReference type="NCBIfam" id="TIGR03363">
    <property type="entry name" value="VI_chp_8"/>
    <property type="match status" value="1"/>
</dbReference>
<proteinExistence type="predicted"/>